<organism evidence="1 2">
    <name type="scientific">Heterorhabditis bacteriophora</name>
    <name type="common">Entomopathogenic nematode worm</name>
    <dbReference type="NCBI Taxonomy" id="37862"/>
    <lineage>
        <taxon>Eukaryota</taxon>
        <taxon>Metazoa</taxon>
        <taxon>Ecdysozoa</taxon>
        <taxon>Nematoda</taxon>
        <taxon>Chromadorea</taxon>
        <taxon>Rhabditida</taxon>
        <taxon>Rhabditina</taxon>
        <taxon>Rhabditomorpha</taxon>
        <taxon>Strongyloidea</taxon>
        <taxon>Heterorhabditidae</taxon>
        <taxon>Heterorhabditis</taxon>
    </lineage>
</organism>
<evidence type="ECO:0000313" key="2">
    <source>
        <dbReference type="WBParaSite" id="Hba_01991"/>
    </source>
</evidence>
<sequence length="28" mass="3158">MYGGLEFLIPMSKNNSNKSLVLLFIKVT</sequence>
<protein>
    <submittedName>
        <fullName evidence="2">Uncharacterized protein</fullName>
    </submittedName>
</protein>
<dbReference type="Proteomes" id="UP000095283">
    <property type="component" value="Unplaced"/>
</dbReference>
<dbReference type="AlphaFoldDB" id="A0A1I7WBA5"/>
<evidence type="ECO:0000313" key="1">
    <source>
        <dbReference type="Proteomes" id="UP000095283"/>
    </source>
</evidence>
<name>A0A1I7WBA5_HETBA</name>
<accession>A0A1I7WBA5</accession>
<reference evidence="2" key="1">
    <citation type="submission" date="2016-11" db="UniProtKB">
        <authorList>
            <consortium name="WormBaseParasite"/>
        </authorList>
    </citation>
    <scope>IDENTIFICATION</scope>
</reference>
<proteinExistence type="predicted"/>
<keyword evidence="1" id="KW-1185">Reference proteome</keyword>
<dbReference type="WBParaSite" id="Hba_01991">
    <property type="protein sequence ID" value="Hba_01991"/>
    <property type="gene ID" value="Hba_01991"/>
</dbReference>